<feature type="domain" description="BAR" evidence="2">
    <location>
        <begin position="43"/>
        <end position="260"/>
    </location>
</feature>
<name>A0A238BLI2_9BILA</name>
<dbReference type="Gene3D" id="1.20.1270.60">
    <property type="entry name" value="Arfaptin homology (AH) domain/BAR domain"/>
    <property type="match status" value="1"/>
</dbReference>
<keyword evidence="4" id="KW-1185">Reference proteome</keyword>
<reference evidence="3 4" key="1">
    <citation type="submission" date="2015-12" db="EMBL/GenBank/DDBJ databases">
        <title>Draft genome of the nematode, Onchocerca flexuosa.</title>
        <authorList>
            <person name="Mitreva M."/>
        </authorList>
    </citation>
    <scope>NUCLEOTIDE SEQUENCE [LARGE SCALE GENOMIC DNA]</scope>
    <source>
        <strain evidence="3">Red Deer</strain>
    </source>
</reference>
<dbReference type="SUPFAM" id="SSF103657">
    <property type="entry name" value="BAR/IMD domain-like"/>
    <property type="match status" value="1"/>
</dbReference>
<dbReference type="OrthoDB" id="5871842at2759"/>
<protein>
    <submittedName>
        <fullName evidence="3">BAR domain protein</fullName>
    </submittedName>
</protein>
<dbReference type="EMBL" id="KZ270144">
    <property type="protein sequence ID" value="OZC06307.1"/>
    <property type="molecule type" value="Genomic_DNA"/>
</dbReference>
<dbReference type="Proteomes" id="UP000242913">
    <property type="component" value="Unassembled WGS sequence"/>
</dbReference>
<evidence type="ECO:0000259" key="2">
    <source>
        <dbReference type="Pfam" id="PF03114"/>
    </source>
</evidence>
<organism evidence="3 4">
    <name type="scientific">Onchocerca flexuosa</name>
    <dbReference type="NCBI Taxonomy" id="387005"/>
    <lineage>
        <taxon>Eukaryota</taxon>
        <taxon>Metazoa</taxon>
        <taxon>Ecdysozoa</taxon>
        <taxon>Nematoda</taxon>
        <taxon>Chromadorea</taxon>
        <taxon>Rhabditida</taxon>
        <taxon>Spirurina</taxon>
        <taxon>Spiruromorpha</taxon>
        <taxon>Filarioidea</taxon>
        <taxon>Onchocercidae</taxon>
        <taxon>Onchocerca</taxon>
    </lineage>
</organism>
<feature type="region of interest" description="Disordered" evidence="1">
    <location>
        <begin position="1"/>
        <end position="24"/>
    </location>
</feature>
<evidence type="ECO:0000313" key="3">
    <source>
        <dbReference type="EMBL" id="OZC06307.1"/>
    </source>
</evidence>
<evidence type="ECO:0000313" key="4">
    <source>
        <dbReference type="Proteomes" id="UP000242913"/>
    </source>
</evidence>
<evidence type="ECO:0000256" key="1">
    <source>
        <dbReference type="SAM" id="MobiDB-lite"/>
    </source>
</evidence>
<dbReference type="GO" id="GO:0005737">
    <property type="term" value="C:cytoplasm"/>
    <property type="evidence" value="ECO:0007669"/>
    <property type="project" value="InterPro"/>
</dbReference>
<dbReference type="InterPro" id="IPR004148">
    <property type="entry name" value="BAR_dom"/>
</dbReference>
<proteinExistence type="predicted"/>
<dbReference type="InterPro" id="IPR027267">
    <property type="entry name" value="AH/BAR_dom_sf"/>
</dbReference>
<dbReference type="Pfam" id="PF03114">
    <property type="entry name" value="BAR"/>
    <property type="match status" value="1"/>
</dbReference>
<sequence length="268" mass="31449">MAEKKSETKKDDQKKEQLNHDENIAQMPMEIISPLLEPEGRSAFRKLFMKLGEKVGTIKISELNPEYLNRVKDADAYKEILCKLSEGIMHVMQQNPKLVPKAESKMEFECPSSQDPMELLGISLEVMKDNFSTHISALETCIHTCTKLAMLRRSYHKRGRRAIHYIRTFINVDYILLNNQRQELIKRREEMDFAKHEYANNPTEQKKESCDKAVAKFNEQSKQIFEALDTIQFKQEKHHLELIKVLDEMRKYHNGAAEECFRLCKGKW</sequence>
<feature type="compositionally biased region" description="Basic and acidic residues" evidence="1">
    <location>
        <begin position="1"/>
        <end position="23"/>
    </location>
</feature>
<gene>
    <name evidence="3" type="ORF">X798_06705</name>
</gene>
<dbReference type="AlphaFoldDB" id="A0A238BLI2"/>
<accession>A0A238BLI2</accession>